<keyword evidence="2 9" id="KW-0716">Sensory transduction</keyword>
<gene>
    <name evidence="10" type="primary">BmOR25</name>
</gene>
<dbReference type="GO" id="GO:0004984">
    <property type="term" value="F:olfactory receptor activity"/>
    <property type="evidence" value="ECO:0007669"/>
    <property type="project" value="InterPro"/>
</dbReference>
<evidence type="ECO:0000256" key="5">
    <source>
        <dbReference type="ARBA" id="ARBA00022989"/>
    </source>
</evidence>
<keyword evidence="5 9" id="KW-1133">Transmembrane helix</keyword>
<proteinExistence type="evidence at transcript level"/>
<evidence type="ECO:0000256" key="3">
    <source>
        <dbReference type="ARBA" id="ARBA00022692"/>
    </source>
</evidence>
<dbReference type="InterPro" id="IPR004117">
    <property type="entry name" value="7tm6_olfct_rcpt"/>
</dbReference>
<sequence length="406" mass="46453">MTMRTNAKSFLFVPSKVLTLCGVWPVEKTSLFSVIYRSIMLSSQFCFLVFNGIYIGLMWGDLKAVSDALYMFFTQTTCCSKAIGFYFNFLKIKRIVASMDDVLFTAMSIEDQATIFSHSRTVNKLYKGVLGFTGFTLVQWTVLSLIGSERTLPFNEMWVPTDISKTPNYEITFVVELWMMVISAALFMSVDTITVATMMFSCAQLDIIMKKTQQIQEIPLSPELSSRNRSELHEKNNGILIDCIKHHQAIVRFSELCEGTFQVHSFFHLGGIVFMICVIGFRMAGESPVSAQFWAALSYLVIILGQLYLYCWCANELTTKSEQLRDTLYLTPWYDQDMKFKRNLCIAMECMAKSLTFRAGSYIPLSRAMFVSILRSSYSYFAFLNQANEQYHVLDQQKSAENKDSK</sequence>
<evidence type="ECO:0000256" key="6">
    <source>
        <dbReference type="ARBA" id="ARBA00023136"/>
    </source>
</evidence>
<keyword evidence="7 9" id="KW-0675">Receptor</keyword>
<feature type="transmembrane region" description="Helical" evidence="9">
    <location>
        <begin position="35"/>
        <end position="57"/>
    </location>
</feature>
<comment type="similarity">
    <text evidence="9">Belongs to the insect chemoreceptor superfamily. Heteromeric odorant receptor channel (TC 1.A.69) family.</text>
</comment>
<dbReference type="EMBL" id="AB234357">
    <property type="protein sequence ID" value="BAF31197.1"/>
    <property type="molecule type" value="mRNA"/>
</dbReference>
<dbReference type="AlphaFoldDB" id="Q0EEF3"/>
<evidence type="ECO:0000256" key="9">
    <source>
        <dbReference type="RuleBase" id="RU351113"/>
    </source>
</evidence>
<keyword evidence="6 9" id="KW-0472">Membrane</keyword>
<evidence type="ECO:0000256" key="7">
    <source>
        <dbReference type="ARBA" id="ARBA00023170"/>
    </source>
</evidence>
<dbReference type="GO" id="GO:0005549">
    <property type="term" value="F:odorant binding"/>
    <property type="evidence" value="ECO:0007669"/>
    <property type="project" value="InterPro"/>
</dbReference>
<feature type="transmembrane region" description="Helical" evidence="9">
    <location>
        <begin position="125"/>
        <end position="147"/>
    </location>
</feature>
<evidence type="ECO:0000256" key="4">
    <source>
        <dbReference type="ARBA" id="ARBA00022725"/>
    </source>
</evidence>
<name>Q0EEF3_BOMMO</name>
<dbReference type="GO" id="GO:0007165">
    <property type="term" value="P:signal transduction"/>
    <property type="evidence" value="ECO:0007669"/>
    <property type="project" value="UniProtKB-KW"/>
</dbReference>
<dbReference type="PANTHER" id="PTHR21137">
    <property type="entry name" value="ODORANT RECEPTOR"/>
    <property type="match status" value="1"/>
</dbReference>
<evidence type="ECO:0000313" key="10">
    <source>
        <dbReference type="EMBL" id="BAF31197.1"/>
    </source>
</evidence>
<dbReference type="HOGENOM" id="CLU_2160560_0_0_1"/>
<keyword evidence="3 9" id="KW-0812">Transmembrane</keyword>
<evidence type="ECO:0000256" key="1">
    <source>
        <dbReference type="ARBA" id="ARBA00004141"/>
    </source>
</evidence>
<feature type="transmembrane region" description="Helical" evidence="9">
    <location>
        <begin position="266"/>
        <end position="285"/>
    </location>
</feature>
<dbReference type="PANTHER" id="PTHR21137:SF42">
    <property type="entry name" value="ODORANT RECEPTOR 83A"/>
    <property type="match status" value="1"/>
</dbReference>
<comment type="caution">
    <text evidence="9">Lacks conserved residue(s) required for the propagation of feature annotation.</text>
</comment>
<dbReference type="GO" id="GO:0005886">
    <property type="term" value="C:plasma membrane"/>
    <property type="evidence" value="ECO:0007669"/>
    <property type="project" value="UniProtKB-SubCell"/>
</dbReference>
<accession>Q0EEF3</accession>
<feature type="transmembrane region" description="Helical" evidence="9">
    <location>
        <begin position="177"/>
        <end position="201"/>
    </location>
</feature>
<comment type="subcellular location">
    <subcellularLocation>
        <location evidence="9">Cell membrane</location>
        <topology evidence="9">Multi-pass membrane protein</topology>
    </subcellularLocation>
    <subcellularLocation>
        <location evidence="1">Membrane</location>
        <topology evidence="1">Multi-pass membrane protein</topology>
    </subcellularLocation>
</comment>
<protein>
    <recommendedName>
        <fullName evidence="9">Odorant receptor</fullName>
    </recommendedName>
</protein>
<reference evidence="10" key="1">
    <citation type="submission" date="2005-09" db="EMBL/GenBank/DDBJ databases">
        <title>Identification of a candidate olfactory receptor gene family in.</title>
        <authorList>
            <person name="Sakusai T."/>
            <person name="Hashimoto Y."/>
            <person name="Nishioka T."/>
        </authorList>
    </citation>
    <scope>NUCLEOTIDE SEQUENCE</scope>
</reference>
<organism evidence="10">
    <name type="scientific">Bombyx mori</name>
    <name type="common">Silk moth</name>
    <dbReference type="NCBI Taxonomy" id="7091"/>
    <lineage>
        <taxon>Eukaryota</taxon>
        <taxon>Metazoa</taxon>
        <taxon>Ecdysozoa</taxon>
        <taxon>Arthropoda</taxon>
        <taxon>Hexapoda</taxon>
        <taxon>Insecta</taxon>
        <taxon>Pterygota</taxon>
        <taxon>Neoptera</taxon>
        <taxon>Endopterygota</taxon>
        <taxon>Lepidoptera</taxon>
        <taxon>Glossata</taxon>
        <taxon>Ditrysia</taxon>
        <taxon>Bombycoidea</taxon>
        <taxon>Bombycidae</taxon>
        <taxon>Bombycinae</taxon>
        <taxon>Bombyx</taxon>
    </lineage>
</organism>
<dbReference type="Pfam" id="PF02949">
    <property type="entry name" value="7tm_6"/>
    <property type="match status" value="1"/>
</dbReference>
<evidence type="ECO:0000256" key="8">
    <source>
        <dbReference type="ARBA" id="ARBA00023224"/>
    </source>
</evidence>
<evidence type="ECO:0000256" key="2">
    <source>
        <dbReference type="ARBA" id="ARBA00022606"/>
    </source>
</evidence>
<feature type="transmembrane region" description="Helical" evidence="9">
    <location>
        <begin position="291"/>
        <end position="311"/>
    </location>
</feature>
<keyword evidence="8 9" id="KW-0807">Transducer</keyword>
<keyword evidence="4 9" id="KW-0552">Olfaction</keyword>